<evidence type="ECO:0000313" key="4">
    <source>
        <dbReference type="EMBL" id="MRX55713.1"/>
    </source>
</evidence>
<dbReference type="InterPro" id="IPR051012">
    <property type="entry name" value="CellSynth/LPSAsmb/PSIAsmb"/>
</dbReference>
<name>A0A6I2MIR4_9BACI</name>
<organism evidence="4 5">
    <name type="scientific">Metabacillus idriensis</name>
    <dbReference type="NCBI Taxonomy" id="324768"/>
    <lineage>
        <taxon>Bacteria</taxon>
        <taxon>Bacillati</taxon>
        <taxon>Bacillota</taxon>
        <taxon>Bacilli</taxon>
        <taxon>Bacillales</taxon>
        <taxon>Bacillaceae</taxon>
        <taxon>Metabacillus</taxon>
    </lineage>
</organism>
<keyword evidence="1" id="KW-0677">Repeat</keyword>
<dbReference type="SUPFAM" id="SSF48452">
    <property type="entry name" value="TPR-like"/>
    <property type="match status" value="2"/>
</dbReference>
<reference evidence="4 5" key="1">
    <citation type="submission" date="2019-11" db="EMBL/GenBank/DDBJ databases">
        <title>Bacillus idriensis genome.</title>
        <authorList>
            <person name="Konopka E.N."/>
            <person name="Newman J.D."/>
        </authorList>
    </citation>
    <scope>NUCLEOTIDE SEQUENCE [LARGE SCALE GENOMIC DNA]</scope>
    <source>
        <strain evidence="4 5">DSM 19097</strain>
    </source>
</reference>
<dbReference type="Gene3D" id="1.25.40.10">
    <property type="entry name" value="Tetratricopeptide repeat domain"/>
    <property type="match status" value="4"/>
</dbReference>
<dbReference type="SMART" id="SM00028">
    <property type="entry name" value="TPR"/>
    <property type="match status" value="8"/>
</dbReference>
<evidence type="ECO:0000313" key="5">
    <source>
        <dbReference type="Proteomes" id="UP000441585"/>
    </source>
</evidence>
<dbReference type="PANTHER" id="PTHR45586:SF15">
    <property type="entry name" value="TPR REPEAT-CONTAINING PROTEIN YPIA"/>
    <property type="match status" value="1"/>
</dbReference>
<dbReference type="AlphaFoldDB" id="A0A6I2MIR4"/>
<dbReference type="Proteomes" id="UP000441585">
    <property type="component" value="Unassembled WGS sequence"/>
</dbReference>
<dbReference type="Pfam" id="PF13429">
    <property type="entry name" value="TPR_15"/>
    <property type="match status" value="1"/>
</dbReference>
<dbReference type="InterPro" id="IPR019734">
    <property type="entry name" value="TPR_rpt"/>
</dbReference>
<keyword evidence="5" id="KW-1185">Reference proteome</keyword>
<gene>
    <name evidence="4" type="ORF">GJU41_17255</name>
</gene>
<dbReference type="Pfam" id="PF25058">
    <property type="entry name" value="ARM_TT21"/>
    <property type="match status" value="1"/>
</dbReference>
<protein>
    <submittedName>
        <fullName evidence="4">Tetratricopeptide repeat protein</fullName>
    </submittedName>
</protein>
<feature type="repeat" description="TPR" evidence="3">
    <location>
        <begin position="185"/>
        <end position="218"/>
    </location>
</feature>
<dbReference type="RefSeq" id="WP_070878134.1">
    <property type="nucleotide sequence ID" value="NZ_CAJFZX010000001.1"/>
</dbReference>
<evidence type="ECO:0000256" key="3">
    <source>
        <dbReference type="PROSITE-ProRule" id="PRU00339"/>
    </source>
</evidence>
<dbReference type="InterPro" id="IPR011990">
    <property type="entry name" value="TPR-like_helical_dom_sf"/>
</dbReference>
<proteinExistence type="predicted"/>
<evidence type="ECO:0000256" key="2">
    <source>
        <dbReference type="ARBA" id="ARBA00022803"/>
    </source>
</evidence>
<dbReference type="PANTHER" id="PTHR45586">
    <property type="entry name" value="TPR REPEAT-CONTAINING PROTEIN PA4667"/>
    <property type="match status" value="1"/>
</dbReference>
<feature type="repeat" description="TPR" evidence="3">
    <location>
        <begin position="354"/>
        <end position="387"/>
    </location>
</feature>
<evidence type="ECO:0000256" key="1">
    <source>
        <dbReference type="ARBA" id="ARBA00022737"/>
    </source>
</evidence>
<comment type="caution">
    <text evidence="4">The sequence shown here is derived from an EMBL/GenBank/DDBJ whole genome shotgun (WGS) entry which is preliminary data.</text>
</comment>
<dbReference type="PROSITE" id="PS50005">
    <property type="entry name" value="TPR"/>
    <property type="match status" value="2"/>
</dbReference>
<sequence>MQSHKDFPWKGRYKLKNSLIEAIELVESGQAEEGLKKLSGLEKTLHDEEKFLLAEKYYQWGNTEHALNIMEDMHMLYPEESEVTVFLAEVYIDMDEEEKAIELLSTIPETDPAYVQALILSADLYQMQGLNEVSEQKLLSAKKIVPDEPVIDFALGELYFHQGHYHKAIPYFKDVLKEHTVLTGVNVYQRLAESISASGEFEEALPYYEKAVDEQVDLHTLFGYGFTALQANYPKTAIDQFLKLKELDHEYTSLYLYLAKAYEEEGMLAESLETVKDGLKADEYNKELYVYGGKIALKNNLPNEASALLQQAIAIDPGHVEATITLTNIYMQEQKYEEVIDCLKEVMRYGEEDPEYDRKLARAYHQTEQYSDALNHYQRAYNFFKEEPDFLIEYGYYLLEDGNRAAAREMFRQALKHDTANVEIEEILIQLEDDF</sequence>
<keyword evidence="2 3" id="KW-0802">TPR repeat</keyword>
<dbReference type="Pfam" id="PF13432">
    <property type="entry name" value="TPR_16"/>
    <property type="match status" value="1"/>
</dbReference>
<dbReference type="EMBL" id="WKKF01000006">
    <property type="protein sequence ID" value="MRX55713.1"/>
    <property type="molecule type" value="Genomic_DNA"/>
</dbReference>
<accession>A0A6I2MIR4</accession>